<comment type="caution">
    <text evidence="2">The sequence shown here is derived from an EMBL/GenBank/DDBJ whole genome shotgun (WGS) entry which is preliminary data.</text>
</comment>
<name>A0A9N8M284_9BASI</name>
<feature type="region of interest" description="Disordered" evidence="1">
    <location>
        <begin position="1"/>
        <end position="35"/>
    </location>
</feature>
<evidence type="ECO:0000313" key="2">
    <source>
        <dbReference type="EMBL" id="CAD6951636.1"/>
    </source>
</evidence>
<gene>
    <name evidence="2" type="ORF">JKILLFL_G6966</name>
</gene>
<sequence length="95" mass="9978">MGTCKKLGGGPRLSSLAPAACGDGSGRSDERVGHGEQSAVLYSGQSRRVFGCIVNLHGGDLIIGKANDDARWADDVVEPPTRPHHILPLPRLLVP</sequence>
<accession>A0A9N8M284</accession>
<evidence type="ECO:0000313" key="3">
    <source>
        <dbReference type="Proteomes" id="UP000836404"/>
    </source>
</evidence>
<protein>
    <submittedName>
        <fullName evidence="2">Uncharacterized protein</fullName>
    </submittedName>
</protein>
<dbReference type="EMBL" id="CAJHJF010005690">
    <property type="protein sequence ID" value="CAD6951636.1"/>
    <property type="molecule type" value="Genomic_DNA"/>
</dbReference>
<reference evidence="2 3" key="1">
    <citation type="submission" date="2020-10" db="EMBL/GenBank/DDBJ databases">
        <authorList>
            <person name="Sedaghatjoo S."/>
        </authorList>
    </citation>
    <scope>NUCLEOTIDE SEQUENCE [LARGE SCALE GENOMIC DNA]</scope>
    <source>
        <strain evidence="2 3">LLFL</strain>
    </source>
</reference>
<dbReference type="Proteomes" id="UP000836404">
    <property type="component" value="Unassembled WGS sequence"/>
</dbReference>
<evidence type="ECO:0000256" key="1">
    <source>
        <dbReference type="SAM" id="MobiDB-lite"/>
    </source>
</evidence>
<proteinExistence type="predicted"/>
<keyword evidence="3" id="KW-1185">Reference proteome</keyword>
<organism evidence="2 3">
    <name type="scientific">Tilletia laevis</name>
    <dbReference type="NCBI Taxonomy" id="157183"/>
    <lineage>
        <taxon>Eukaryota</taxon>
        <taxon>Fungi</taxon>
        <taxon>Dikarya</taxon>
        <taxon>Basidiomycota</taxon>
        <taxon>Ustilaginomycotina</taxon>
        <taxon>Exobasidiomycetes</taxon>
        <taxon>Tilletiales</taxon>
        <taxon>Tilletiaceae</taxon>
        <taxon>Tilletia</taxon>
    </lineage>
</organism>
<dbReference type="AlphaFoldDB" id="A0A9N8M284"/>